<keyword evidence="4" id="KW-0732">Signal</keyword>
<gene>
    <name evidence="5" type="ORF">PX52LOC_06558</name>
</gene>
<dbReference type="OrthoDB" id="229305at2"/>
<dbReference type="KEGG" id="lrs:PX52LOC_06558"/>
<reference evidence="6" key="1">
    <citation type="submission" date="2019-08" db="EMBL/GenBank/DDBJ databases">
        <title>Limnoglobus roseus gen. nov., sp. nov., a novel freshwater planctomycete with a giant genome from the family Gemmataceae.</title>
        <authorList>
            <person name="Kulichevskaya I.S."/>
            <person name="Naumoff D.G."/>
            <person name="Miroshnikov K."/>
            <person name="Ivanova A."/>
            <person name="Philippov D.A."/>
            <person name="Hakobyan A."/>
            <person name="Rijpstra I.C."/>
            <person name="Sinninghe Damste J.S."/>
            <person name="Liesack W."/>
            <person name="Dedysh S.N."/>
        </authorList>
    </citation>
    <scope>NUCLEOTIDE SEQUENCE [LARGE SCALE GENOMIC DNA]</scope>
    <source>
        <strain evidence="6">PX52</strain>
    </source>
</reference>
<evidence type="ECO:0000313" key="5">
    <source>
        <dbReference type="EMBL" id="QEL19485.1"/>
    </source>
</evidence>
<dbReference type="InterPro" id="IPR019734">
    <property type="entry name" value="TPR_rpt"/>
</dbReference>
<protein>
    <submittedName>
        <fullName evidence="5">Tetratricopeptide repeat protein</fullName>
    </submittedName>
</protein>
<dbReference type="InterPro" id="IPR011990">
    <property type="entry name" value="TPR-like_helical_dom_sf"/>
</dbReference>
<dbReference type="RefSeq" id="WP_149113870.1">
    <property type="nucleotide sequence ID" value="NZ_CP042425.1"/>
</dbReference>
<dbReference type="SMART" id="SM00028">
    <property type="entry name" value="TPR"/>
    <property type="match status" value="5"/>
</dbReference>
<accession>A0A5C1ALP2</accession>
<dbReference type="GO" id="GO:0009279">
    <property type="term" value="C:cell outer membrane"/>
    <property type="evidence" value="ECO:0007669"/>
    <property type="project" value="TreeGrafter"/>
</dbReference>
<feature type="chain" id="PRO_5022900040" evidence="4">
    <location>
        <begin position="20"/>
        <end position="342"/>
    </location>
</feature>
<dbReference type="PROSITE" id="PS50005">
    <property type="entry name" value="TPR"/>
    <property type="match status" value="2"/>
</dbReference>
<name>A0A5C1ALP2_9BACT</name>
<dbReference type="Pfam" id="PF00515">
    <property type="entry name" value="TPR_1"/>
    <property type="match status" value="1"/>
</dbReference>
<dbReference type="Proteomes" id="UP000324974">
    <property type="component" value="Chromosome"/>
</dbReference>
<proteinExistence type="predicted"/>
<feature type="repeat" description="TPR" evidence="3">
    <location>
        <begin position="173"/>
        <end position="206"/>
    </location>
</feature>
<dbReference type="PANTHER" id="PTHR44858">
    <property type="entry name" value="TETRATRICOPEPTIDE REPEAT PROTEIN 6"/>
    <property type="match status" value="1"/>
</dbReference>
<dbReference type="InterPro" id="IPR050498">
    <property type="entry name" value="Ycf3"/>
</dbReference>
<dbReference type="AlphaFoldDB" id="A0A5C1ALP2"/>
<sequence length="342" mass="37358">MPIRSALVALLLLPLTAAAQNKPKAAWVGEVALLRFDRDYDAVPLTGGGEFRPKFLNYVVQSEAADAVVIRDRGQDWRVGKDGLVRVADAEAFYAAAIRNNAQEVWAYYGRACARMELGDLDGALQDASVAVGFFPDSATIRNGRGAKHMLKKNYAKALLDFNQAVSFDPTNDVALCNRGYLYFATKDYDKALLDFGAAARLDPRYAEPIVYRGKVQEARGKYLAAAAEYEAALRIDAKHPAALMAKARMRAACPDALERNGQEAVTAAKAACAATFGKDGYALVLLAMAHAESRNFPEAVKQLDRATTGDKAWAAANADFLTYLREEFAAKRPYRFEAPKK</sequence>
<evidence type="ECO:0000256" key="1">
    <source>
        <dbReference type="ARBA" id="ARBA00022737"/>
    </source>
</evidence>
<organism evidence="5 6">
    <name type="scientific">Limnoglobus roseus</name>
    <dbReference type="NCBI Taxonomy" id="2598579"/>
    <lineage>
        <taxon>Bacteria</taxon>
        <taxon>Pseudomonadati</taxon>
        <taxon>Planctomycetota</taxon>
        <taxon>Planctomycetia</taxon>
        <taxon>Gemmatales</taxon>
        <taxon>Gemmataceae</taxon>
        <taxon>Limnoglobus</taxon>
    </lineage>
</organism>
<evidence type="ECO:0000313" key="6">
    <source>
        <dbReference type="Proteomes" id="UP000324974"/>
    </source>
</evidence>
<dbReference type="Pfam" id="PF13432">
    <property type="entry name" value="TPR_16"/>
    <property type="match status" value="1"/>
</dbReference>
<keyword evidence="6" id="KW-1185">Reference proteome</keyword>
<keyword evidence="2 3" id="KW-0802">TPR repeat</keyword>
<dbReference type="GO" id="GO:0046813">
    <property type="term" value="P:receptor-mediated virion attachment to host cell"/>
    <property type="evidence" value="ECO:0007669"/>
    <property type="project" value="TreeGrafter"/>
</dbReference>
<dbReference type="Gene3D" id="1.25.40.10">
    <property type="entry name" value="Tetratricopeptide repeat domain"/>
    <property type="match status" value="2"/>
</dbReference>
<dbReference type="SUPFAM" id="SSF48452">
    <property type="entry name" value="TPR-like"/>
    <property type="match status" value="1"/>
</dbReference>
<keyword evidence="1" id="KW-0677">Repeat</keyword>
<dbReference type="PANTHER" id="PTHR44858:SF1">
    <property type="entry name" value="UDP-N-ACETYLGLUCOSAMINE--PEPTIDE N-ACETYLGLUCOSAMINYLTRANSFERASE SPINDLY-RELATED"/>
    <property type="match status" value="1"/>
</dbReference>
<feature type="repeat" description="TPR" evidence="3">
    <location>
        <begin position="139"/>
        <end position="172"/>
    </location>
</feature>
<evidence type="ECO:0000256" key="3">
    <source>
        <dbReference type="PROSITE-ProRule" id="PRU00339"/>
    </source>
</evidence>
<evidence type="ECO:0000256" key="2">
    <source>
        <dbReference type="ARBA" id="ARBA00022803"/>
    </source>
</evidence>
<dbReference type="EMBL" id="CP042425">
    <property type="protein sequence ID" value="QEL19485.1"/>
    <property type="molecule type" value="Genomic_DNA"/>
</dbReference>
<feature type="signal peptide" evidence="4">
    <location>
        <begin position="1"/>
        <end position="19"/>
    </location>
</feature>
<evidence type="ECO:0000256" key="4">
    <source>
        <dbReference type="SAM" id="SignalP"/>
    </source>
</evidence>